<organism evidence="1 2">
    <name type="scientific">Tectimicrobiota bacterium</name>
    <dbReference type="NCBI Taxonomy" id="2528274"/>
    <lineage>
        <taxon>Bacteria</taxon>
        <taxon>Pseudomonadati</taxon>
        <taxon>Nitrospinota/Tectimicrobiota group</taxon>
        <taxon>Candidatus Tectimicrobiota</taxon>
    </lineage>
</organism>
<sequence>MKRGRERAFWVGWALVWAGLLVGSPGWAADRFELLFQGKMRLIDLTYPLNPDNPYWPGPAYFPFRLDNIATLEREGAFSNTYCTPEHLGTHLDAPNHFVKGQIPLEQIPPTQFFGPAVVLNVSKKVKSNPDYQVSVADLKAWEQAHGPIPEGAILLAYTGWSQRWQDYGRYKNADDQGRLHFPGYAIEAAQFLVKERKIHGLGIDTLSVDYGPSRDFRVHEIAHGAGKYHLENVANLNQLPPKGAYLIVAPIKIQGGSGGQARIFALLP</sequence>
<dbReference type="GO" id="GO:0004061">
    <property type="term" value="F:arylformamidase activity"/>
    <property type="evidence" value="ECO:0007669"/>
    <property type="project" value="InterPro"/>
</dbReference>
<evidence type="ECO:0000313" key="1">
    <source>
        <dbReference type="EMBL" id="MBI2876216.1"/>
    </source>
</evidence>
<dbReference type="EMBL" id="JACPRF010000155">
    <property type="protein sequence ID" value="MBI2876216.1"/>
    <property type="molecule type" value="Genomic_DNA"/>
</dbReference>
<protein>
    <submittedName>
        <fullName evidence="1">Cyclase family protein</fullName>
    </submittedName>
</protein>
<accession>A0A932CNN0</accession>
<dbReference type="AlphaFoldDB" id="A0A932CNN0"/>
<evidence type="ECO:0000313" key="2">
    <source>
        <dbReference type="Proteomes" id="UP000769766"/>
    </source>
</evidence>
<comment type="caution">
    <text evidence="1">The sequence shown here is derived from an EMBL/GenBank/DDBJ whole genome shotgun (WGS) entry which is preliminary data.</text>
</comment>
<dbReference type="Gene3D" id="3.50.30.50">
    <property type="entry name" value="Putative cyclase"/>
    <property type="match status" value="1"/>
</dbReference>
<proteinExistence type="predicted"/>
<dbReference type="SUPFAM" id="SSF102198">
    <property type="entry name" value="Putative cyclase"/>
    <property type="match status" value="1"/>
</dbReference>
<dbReference type="GO" id="GO:0019441">
    <property type="term" value="P:L-tryptophan catabolic process to kynurenine"/>
    <property type="evidence" value="ECO:0007669"/>
    <property type="project" value="InterPro"/>
</dbReference>
<dbReference type="InterPro" id="IPR037175">
    <property type="entry name" value="KFase_sf"/>
</dbReference>
<dbReference type="InterPro" id="IPR007325">
    <property type="entry name" value="KFase/CYL"/>
</dbReference>
<dbReference type="Proteomes" id="UP000769766">
    <property type="component" value="Unassembled WGS sequence"/>
</dbReference>
<gene>
    <name evidence="1" type="ORF">HYY20_04980</name>
</gene>
<reference evidence="1" key="1">
    <citation type="submission" date="2020-07" db="EMBL/GenBank/DDBJ databases">
        <title>Huge and variable diversity of episymbiotic CPR bacteria and DPANN archaea in groundwater ecosystems.</title>
        <authorList>
            <person name="He C.Y."/>
            <person name="Keren R."/>
            <person name="Whittaker M."/>
            <person name="Farag I.F."/>
            <person name="Doudna J."/>
            <person name="Cate J.H.D."/>
            <person name="Banfield J.F."/>
        </authorList>
    </citation>
    <scope>NUCLEOTIDE SEQUENCE</scope>
    <source>
        <strain evidence="1">NC_groundwater_672_Ag_B-0.1um_62_36</strain>
    </source>
</reference>
<name>A0A932CNN0_UNCTE</name>
<dbReference type="Pfam" id="PF04199">
    <property type="entry name" value="Cyclase"/>
    <property type="match status" value="1"/>
</dbReference>
<dbReference type="PANTHER" id="PTHR31118:SF12">
    <property type="entry name" value="CYCLASE-LIKE PROTEIN 2"/>
    <property type="match status" value="1"/>
</dbReference>
<dbReference type="PANTHER" id="PTHR31118">
    <property type="entry name" value="CYCLASE-LIKE PROTEIN 2"/>
    <property type="match status" value="1"/>
</dbReference>